<comment type="caution">
    <text evidence="1">The sequence shown here is derived from an EMBL/GenBank/DDBJ whole genome shotgun (WGS) entry which is preliminary data.</text>
</comment>
<dbReference type="Proteomes" id="UP000789920">
    <property type="component" value="Unassembled WGS sequence"/>
</dbReference>
<gene>
    <name evidence="1" type="ORF">RPERSI_LOCUS21822</name>
</gene>
<evidence type="ECO:0000313" key="1">
    <source>
        <dbReference type="EMBL" id="CAG8804953.1"/>
    </source>
</evidence>
<feature type="non-terminal residue" evidence="1">
    <location>
        <position position="1"/>
    </location>
</feature>
<feature type="non-terminal residue" evidence="1">
    <location>
        <position position="248"/>
    </location>
</feature>
<dbReference type="EMBL" id="CAJVQC010064886">
    <property type="protein sequence ID" value="CAG8804953.1"/>
    <property type="molecule type" value="Genomic_DNA"/>
</dbReference>
<name>A0ACA9RRB9_9GLOM</name>
<evidence type="ECO:0000313" key="2">
    <source>
        <dbReference type="Proteomes" id="UP000789920"/>
    </source>
</evidence>
<reference evidence="1" key="1">
    <citation type="submission" date="2021-06" db="EMBL/GenBank/DDBJ databases">
        <authorList>
            <person name="Kallberg Y."/>
            <person name="Tangrot J."/>
            <person name="Rosling A."/>
        </authorList>
    </citation>
    <scope>NUCLEOTIDE SEQUENCE</scope>
    <source>
        <strain evidence="1">MA461A</strain>
    </source>
</reference>
<proteinExistence type="predicted"/>
<organism evidence="1 2">
    <name type="scientific">Racocetra persica</name>
    <dbReference type="NCBI Taxonomy" id="160502"/>
    <lineage>
        <taxon>Eukaryota</taxon>
        <taxon>Fungi</taxon>
        <taxon>Fungi incertae sedis</taxon>
        <taxon>Mucoromycota</taxon>
        <taxon>Glomeromycotina</taxon>
        <taxon>Glomeromycetes</taxon>
        <taxon>Diversisporales</taxon>
        <taxon>Gigasporaceae</taxon>
        <taxon>Racocetra</taxon>
    </lineage>
</organism>
<protein>
    <submittedName>
        <fullName evidence="1">35282_t:CDS:1</fullName>
    </submittedName>
</protein>
<accession>A0ACA9RRB9</accession>
<keyword evidence="2" id="KW-1185">Reference proteome</keyword>
<sequence>ADYEATQAALNMISSFAEGLERQCQGLASSSDELAAISDSVSNSNQVIKQKQKDIQNLISINQRTGEGLLEQSREISRFIQKELSPFKLRLESLTKDLDCSMLRENEQFQDLDLKLAVQVRLNNDFRTVSSLNIYRVFNDKFIGEIKEMIRCPKYSSTDCVLRILAELKREGAALEITRNGLIRNMSTCHYEMQMNDMKSSVERLSEMLEKQEKEFFEKQVPRIKEEIAKSSAAENTCKEIQEIIEER</sequence>